<dbReference type="Pfam" id="PF00497">
    <property type="entry name" value="SBP_bac_3"/>
    <property type="match status" value="1"/>
</dbReference>
<reference evidence="7" key="1">
    <citation type="submission" date="2017-05" db="EMBL/GenBank/DDBJ databases">
        <authorList>
            <person name="Song R."/>
            <person name="Chenine A.L."/>
            <person name="Ruprecht R.M."/>
        </authorList>
    </citation>
    <scope>NUCLEOTIDE SEQUENCE</scope>
    <source>
        <strain evidence="7">Kingella_eburonensis</strain>
    </source>
</reference>
<evidence type="ECO:0000256" key="4">
    <source>
        <dbReference type="RuleBase" id="RU003744"/>
    </source>
</evidence>
<comment type="similarity">
    <text evidence="2 4">Belongs to the bacterial solute-binding protein 3 family.</text>
</comment>
<evidence type="ECO:0000259" key="6">
    <source>
        <dbReference type="SMART" id="SM00062"/>
    </source>
</evidence>
<evidence type="ECO:0000256" key="1">
    <source>
        <dbReference type="ARBA" id="ARBA00004196"/>
    </source>
</evidence>
<dbReference type="PANTHER" id="PTHR35936:SF19">
    <property type="entry name" value="AMINO-ACID-BINDING PROTEIN YXEM-RELATED"/>
    <property type="match status" value="1"/>
</dbReference>
<proteinExistence type="inferred from homology"/>
<feature type="signal peptide" evidence="5">
    <location>
        <begin position="1"/>
        <end position="17"/>
    </location>
</feature>
<comment type="subcellular location">
    <subcellularLocation>
        <location evidence="1">Cell envelope</location>
    </subcellularLocation>
</comment>
<feature type="chain" id="PRO_5012014445" evidence="5">
    <location>
        <begin position="18"/>
        <end position="267"/>
    </location>
</feature>
<dbReference type="PROSITE" id="PS01039">
    <property type="entry name" value="SBP_BACTERIAL_3"/>
    <property type="match status" value="1"/>
</dbReference>
<feature type="domain" description="Solute-binding protein family 3/N-terminal" evidence="6">
    <location>
        <begin position="44"/>
        <end position="266"/>
    </location>
</feature>
<dbReference type="RefSeq" id="WP_095063073.1">
    <property type="nucleotide sequence ID" value="NZ_JARWIG010000007.1"/>
</dbReference>
<sequence length="267" mass="29023">MKKLFLATLLVTSALLAACGDNSVPKTETPAASAAVSQTANLETLTVGGEVSYEPYAFKDEKGQAQGFEVDVMNAIAKAAGMNAQFIDAPRGAAVETLNNGTFMAFSSAMSRAAYRLETMDMGQPYIDFDRALYVLDTPKTANLKTLADFKGKRIASHKSSKGNVKKIEEMGATPVLSDSFFLMLNDVAQGKADAAIGDKRIFQYYQVKYPETKSHIISTGEEKRQFSFGVKKGNTELLKKLDGGLEKIKADGTLDKIIEKWFGKQN</sequence>
<evidence type="ECO:0000313" key="7">
    <source>
        <dbReference type="EMBL" id="SMQ13024.1"/>
    </source>
</evidence>
<dbReference type="PROSITE" id="PS51257">
    <property type="entry name" value="PROKAR_LIPOPROTEIN"/>
    <property type="match status" value="1"/>
</dbReference>
<dbReference type="AlphaFoldDB" id="A0A238HHS2"/>
<dbReference type="EMBL" id="FXUV01000041">
    <property type="protein sequence ID" value="SMQ13024.1"/>
    <property type="molecule type" value="Genomic_DNA"/>
</dbReference>
<dbReference type="SMART" id="SM00062">
    <property type="entry name" value="PBPb"/>
    <property type="match status" value="1"/>
</dbReference>
<dbReference type="Gene3D" id="3.40.190.10">
    <property type="entry name" value="Periplasmic binding protein-like II"/>
    <property type="match status" value="2"/>
</dbReference>
<dbReference type="InterPro" id="IPR018313">
    <property type="entry name" value="SBP_3_CS"/>
</dbReference>
<dbReference type="GO" id="GO:0030313">
    <property type="term" value="C:cell envelope"/>
    <property type="evidence" value="ECO:0007669"/>
    <property type="project" value="UniProtKB-SubCell"/>
</dbReference>
<dbReference type="PANTHER" id="PTHR35936">
    <property type="entry name" value="MEMBRANE-BOUND LYTIC MUREIN TRANSGLYCOSYLASE F"/>
    <property type="match status" value="1"/>
</dbReference>
<accession>A0A238HHS2</accession>
<dbReference type="SUPFAM" id="SSF53850">
    <property type="entry name" value="Periplasmic binding protein-like II"/>
    <property type="match status" value="1"/>
</dbReference>
<gene>
    <name evidence="7" type="ORF">KEBURONENSIS_00394</name>
</gene>
<protein>
    <submittedName>
        <fullName evidence="7">Putative amino-acid ABC transporter-binding protein</fullName>
    </submittedName>
</protein>
<evidence type="ECO:0000256" key="3">
    <source>
        <dbReference type="ARBA" id="ARBA00022729"/>
    </source>
</evidence>
<organism evidence="7">
    <name type="scientific">Kingella negevensis</name>
    <dbReference type="NCBI Taxonomy" id="1522312"/>
    <lineage>
        <taxon>Bacteria</taxon>
        <taxon>Pseudomonadati</taxon>
        <taxon>Pseudomonadota</taxon>
        <taxon>Betaproteobacteria</taxon>
        <taxon>Neisseriales</taxon>
        <taxon>Neisseriaceae</taxon>
        <taxon>Kingella</taxon>
    </lineage>
</organism>
<keyword evidence="3 5" id="KW-0732">Signal</keyword>
<dbReference type="InterPro" id="IPR001638">
    <property type="entry name" value="Solute-binding_3/MltF_N"/>
</dbReference>
<evidence type="ECO:0000256" key="2">
    <source>
        <dbReference type="ARBA" id="ARBA00010333"/>
    </source>
</evidence>
<name>A0A238HHS2_9NEIS</name>
<evidence type="ECO:0000256" key="5">
    <source>
        <dbReference type="SAM" id="SignalP"/>
    </source>
</evidence>